<name>B9RPY3_RICCO</name>
<gene>
    <name evidence="2" type="ORF">RCOM_1138000</name>
</gene>
<evidence type="ECO:0000256" key="1">
    <source>
        <dbReference type="SAM" id="MobiDB-lite"/>
    </source>
</evidence>
<accession>B9RPY3</accession>
<keyword evidence="3" id="KW-1185">Reference proteome</keyword>
<dbReference type="EMBL" id="EQ973798">
    <property type="protein sequence ID" value="EEF46583.1"/>
    <property type="molecule type" value="Genomic_DNA"/>
</dbReference>
<proteinExistence type="predicted"/>
<feature type="region of interest" description="Disordered" evidence="1">
    <location>
        <begin position="43"/>
        <end position="65"/>
    </location>
</feature>
<dbReference type="AlphaFoldDB" id="B9RPY3"/>
<sequence>MNERREKGKEIRNDCEDMACKMVVLMAVLRAWQYILEEPIDDIPTTANQGGSHHRASSSSSSAPSIEATLQYHHELLHWFYDGVSNICHNQGIEMALRPVFPSASTATGINEFHNDDIDNEVGNDTNVAYDDGDDVL</sequence>
<evidence type="ECO:0000313" key="2">
    <source>
        <dbReference type="EMBL" id="EEF46583.1"/>
    </source>
</evidence>
<dbReference type="InParanoid" id="B9RPY3"/>
<evidence type="ECO:0000313" key="3">
    <source>
        <dbReference type="Proteomes" id="UP000008311"/>
    </source>
</evidence>
<organism evidence="2 3">
    <name type="scientific">Ricinus communis</name>
    <name type="common">Castor bean</name>
    <dbReference type="NCBI Taxonomy" id="3988"/>
    <lineage>
        <taxon>Eukaryota</taxon>
        <taxon>Viridiplantae</taxon>
        <taxon>Streptophyta</taxon>
        <taxon>Embryophyta</taxon>
        <taxon>Tracheophyta</taxon>
        <taxon>Spermatophyta</taxon>
        <taxon>Magnoliopsida</taxon>
        <taxon>eudicotyledons</taxon>
        <taxon>Gunneridae</taxon>
        <taxon>Pentapetalae</taxon>
        <taxon>rosids</taxon>
        <taxon>fabids</taxon>
        <taxon>Malpighiales</taxon>
        <taxon>Euphorbiaceae</taxon>
        <taxon>Acalyphoideae</taxon>
        <taxon>Acalypheae</taxon>
        <taxon>Ricinus</taxon>
    </lineage>
</organism>
<protein>
    <submittedName>
        <fullName evidence="2">Uncharacterized protein</fullName>
    </submittedName>
</protein>
<feature type="region of interest" description="Disordered" evidence="1">
    <location>
        <begin position="115"/>
        <end position="137"/>
    </location>
</feature>
<dbReference type="Proteomes" id="UP000008311">
    <property type="component" value="Unassembled WGS sequence"/>
</dbReference>
<reference evidence="3" key="1">
    <citation type="journal article" date="2010" name="Nat. Biotechnol.">
        <title>Draft genome sequence of the oilseed species Ricinus communis.</title>
        <authorList>
            <person name="Chan A.P."/>
            <person name="Crabtree J."/>
            <person name="Zhao Q."/>
            <person name="Lorenzi H."/>
            <person name="Orvis J."/>
            <person name="Puiu D."/>
            <person name="Melake-Berhan A."/>
            <person name="Jones K.M."/>
            <person name="Redman J."/>
            <person name="Chen G."/>
            <person name="Cahoon E.B."/>
            <person name="Gedil M."/>
            <person name="Stanke M."/>
            <person name="Haas B.J."/>
            <person name="Wortman J.R."/>
            <person name="Fraser-Liggett C.M."/>
            <person name="Ravel J."/>
            <person name="Rabinowicz P.D."/>
        </authorList>
    </citation>
    <scope>NUCLEOTIDE SEQUENCE [LARGE SCALE GENOMIC DNA]</scope>
    <source>
        <strain evidence="3">cv. Hale</strain>
    </source>
</reference>